<keyword evidence="1" id="KW-1133">Transmembrane helix</keyword>
<feature type="transmembrane region" description="Helical" evidence="1">
    <location>
        <begin position="65"/>
        <end position="86"/>
    </location>
</feature>
<comment type="caution">
    <text evidence="2">The sequence shown here is derived from an EMBL/GenBank/DDBJ whole genome shotgun (WGS) entry which is preliminary data.</text>
</comment>
<sequence>MSICRIISLVIIKLVPYQVCNIFACLNDLSYFCILWLMMYVHMQIAITLYNGFDDKVKPKLKYKTQLFTSIIVCTFGILLFTLASLGDQPWMINSSSRITIIISDTIFWAISITIFIGTDYFLYNKVKPIYVYGFGDNALIFVRHCSMLCIFCLLPCLIISYIFQVCIYNIEEDTAQ</sequence>
<feature type="transmembrane region" description="Helical" evidence="1">
    <location>
        <begin position="145"/>
        <end position="164"/>
    </location>
</feature>
<dbReference type="EMBL" id="MPUH01000091">
    <property type="protein sequence ID" value="OMJ90993.1"/>
    <property type="molecule type" value="Genomic_DNA"/>
</dbReference>
<name>A0A1R2CPT0_9CILI</name>
<evidence type="ECO:0000256" key="1">
    <source>
        <dbReference type="SAM" id="Phobius"/>
    </source>
</evidence>
<evidence type="ECO:0000313" key="3">
    <source>
        <dbReference type="Proteomes" id="UP000187209"/>
    </source>
</evidence>
<keyword evidence="1" id="KW-0472">Membrane</keyword>
<organism evidence="2 3">
    <name type="scientific">Stentor coeruleus</name>
    <dbReference type="NCBI Taxonomy" id="5963"/>
    <lineage>
        <taxon>Eukaryota</taxon>
        <taxon>Sar</taxon>
        <taxon>Alveolata</taxon>
        <taxon>Ciliophora</taxon>
        <taxon>Postciliodesmatophora</taxon>
        <taxon>Heterotrichea</taxon>
        <taxon>Heterotrichida</taxon>
        <taxon>Stentoridae</taxon>
        <taxon>Stentor</taxon>
    </lineage>
</organism>
<feature type="transmembrane region" description="Helical" evidence="1">
    <location>
        <begin position="106"/>
        <end position="124"/>
    </location>
</feature>
<dbReference type="Proteomes" id="UP000187209">
    <property type="component" value="Unassembled WGS sequence"/>
</dbReference>
<feature type="transmembrane region" description="Helical" evidence="1">
    <location>
        <begin position="29"/>
        <end position="53"/>
    </location>
</feature>
<reference evidence="2 3" key="1">
    <citation type="submission" date="2016-11" db="EMBL/GenBank/DDBJ databases">
        <title>The macronuclear genome of Stentor coeruleus: a giant cell with tiny introns.</title>
        <authorList>
            <person name="Slabodnick M."/>
            <person name="Ruby J.G."/>
            <person name="Reiff S.B."/>
            <person name="Swart E.C."/>
            <person name="Gosai S."/>
            <person name="Prabakaran S."/>
            <person name="Witkowska E."/>
            <person name="Larue G.E."/>
            <person name="Fisher S."/>
            <person name="Freeman R.M."/>
            <person name="Gunawardena J."/>
            <person name="Chu W."/>
            <person name="Stover N.A."/>
            <person name="Gregory B.D."/>
            <person name="Nowacki M."/>
            <person name="Derisi J."/>
            <person name="Roy S.W."/>
            <person name="Marshall W.F."/>
            <person name="Sood P."/>
        </authorList>
    </citation>
    <scope>NUCLEOTIDE SEQUENCE [LARGE SCALE GENOMIC DNA]</scope>
    <source>
        <strain evidence="2">WM001</strain>
    </source>
</reference>
<dbReference type="AlphaFoldDB" id="A0A1R2CPT0"/>
<keyword evidence="3" id="KW-1185">Reference proteome</keyword>
<accession>A0A1R2CPT0</accession>
<proteinExistence type="predicted"/>
<gene>
    <name evidence="2" type="ORF">SteCoe_6565</name>
</gene>
<evidence type="ECO:0000313" key="2">
    <source>
        <dbReference type="EMBL" id="OMJ90993.1"/>
    </source>
</evidence>
<protein>
    <submittedName>
        <fullName evidence="2">Uncharacterized protein</fullName>
    </submittedName>
</protein>
<keyword evidence="1" id="KW-0812">Transmembrane</keyword>